<gene>
    <name evidence="13" type="ORF">FA10DRAFT_279939</name>
</gene>
<dbReference type="Proteomes" id="UP000245768">
    <property type="component" value="Unassembled WGS sequence"/>
</dbReference>
<dbReference type="PROSITE" id="PS50216">
    <property type="entry name" value="DHHC"/>
    <property type="match status" value="1"/>
</dbReference>
<keyword evidence="8" id="KW-0449">Lipoprotein</keyword>
<dbReference type="GO" id="GO:0006612">
    <property type="term" value="P:protein targeting to membrane"/>
    <property type="evidence" value="ECO:0007669"/>
    <property type="project" value="TreeGrafter"/>
</dbReference>
<comment type="domain">
    <text evidence="11">The DHHC domain is required for palmitoyltransferase activity.</text>
</comment>
<evidence type="ECO:0000256" key="1">
    <source>
        <dbReference type="ARBA" id="ARBA00004127"/>
    </source>
</evidence>
<proteinExistence type="inferred from homology"/>
<keyword evidence="4 11" id="KW-0812">Transmembrane</keyword>
<dbReference type="RefSeq" id="XP_025378137.1">
    <property type="nucleotide sequence ID" value="XM_025523583.1"/>
</dbReference>
<dbReference type="PANTHER" id="PTHR22883">
    <property type="entry name" value="ZINC FINGER DHHC DOMAIN CONTAINING PROTEIN"/>
    <property type="match status" value="1"/>
</dbReference>
<feature type="domain" description="Palmitoyltransferase DHHC" evidence="12">
    <location>
        <begin position="141"/>
        <end position="303"/>
    </location>
</feature>
<feature type="transmembrane region" description="Helical" evidence="11">
    <location>
        <begin position="51"/>
        <end position="77"/>
    </location>
</feature>
<evidence type="ECO:0000256" key="9">
    <source>
        <dbReference type="ARBA" id="ARBA00023315"/>
    </source>
</evidence>
<keyword evidence="7" id="KW-0564">Palmitate</keyword>
<comment type="similarity">
    <text evidence="2 11">Belongs to the DHHC palmitoyltransferase family.</text>
</comment>
<keyword evidence="6 11" id="KW-0472">Membrane</keyword>
<dbReference type="PANTHER" id="PTHR22883:SF301">
    <property type="entry name" value="PALMITOYLTRANSFERASE ZDHHC12"/>
    <property type="match status" value="1"/>
</dbReference>
<keyword evidence="3 11" id="KW-0808">Transferase</keyword>
<dbReference type="AlphaFoldDB" id="A0A316YNT7"/>
<dbReference type="InParanoid" id="A0A316YNT7"/>
<evidence type="ECO:0000259" key="12">
    <source>
        <dbReference type="Pfam" id="PF01529"/>
    </source>
</evidence>
<keyword evidence="14" id="KW-1185">Reference proteome</keyword>
<dbReference type="GeneID" id="37045499"/>
<evidence type="ECO:0000256" key="8">
    <source>
        <dbReference type="ARBA" id="ARBA00023288"/>
    </source>
</evidence>
<sequence length="403" mass="45532">MAGTGFRVNQVIGRLVPVLLLIYVGFAYHLVIYEHAYKHQFLTHNLWLYPLVHVFATHLVFLPALFAYLSIFLAYGVDVDSQGETREARPSPVSPLRRLIGARLPRPTFEPPPDIVRGHVLYECDAEGNPLRCWRDDCQGRWKPPRTRHCGDCRTCRAGLDHHCPWFDADVCAPTTMTLFLGFLALVPILCLLAFAPLLPTVWSHTTSIWRWANESEALRASWWSRKKSWIGGPMYRWIIGFYLAARSYPAEVEAESSKSIYFSSPNARPALLVLLAAGLSSVTIGLLFFTLLNLAKGELTIDTQRRKSYRKAMVSGDAAAAARLAPTRHFWIPLGDESDGGVVVSTLPEEQSYDLGSFWENMKAFLGWPPYSRDVLLTNWPIAKGVKERMLKEAQARSRKNN</sequence>
<comment type="catalytic activity">
    <reaction evidence="10 11">
        <text>L-cysteinyl-[protein] + hexadecanoyl-CoA = S-hexadecanoyl-L-cysteinyl-[protein] + CoA</text>
        <dbReference type="Rhea" id="RHEA:36683"/>
        <dbReference type="Rhea" id="RHEA-COMP:10131"/>
        <dbReference type="Rhea" id="RHEA-COMP:11032"/>
        <dbReference type="ChEBI" id="CHEBI:29950"/>
        <dbReference type="ChEBI" id="CHEBI:57287"/>
        <dbReference type="ChEBI" id="CHEBI:57379"/>
        <dbReference type="ChEBI" id="CHEBI:74151"/>
        <dbReference type="EC" id="2.3.1.225"/>
    </reaction>
</comment>
<evidence type="ECO:0000256" key="7">
    <source>
        <dbReference type="ARBA" id="ARBA00023139"/>
    </source>
</evidence>
<evidence type="ECO:0000256" key="4">
    <source>
        <dbReference type="ARBA" id="ARBA00022692"/>
    </source>
</evidence>
<dbReference type="GO" id="GO:0005794">
    <property type="term" value="C:Golgi apparatus"/>
    <property type="evidence" value="ECO:0007669"/>
    <property type="project" value="TreeGrafter"/>
</dbReference>
<dbReference type="EMBL" id="KZ819636">
    <property type="protein sequence ID" value="PWN90939.1"/>
    <property type="molecule type" value="Genomic_DNA"/>
</dbReference>
<reference evidence="13 14" key="1">
    <citation type="journal article" date="2018" name="Mol. Biol. Evol.">
        <title>Broad Genomic Sampling Reveals a Smut Pathogenic Ancestry of the Fungal Clade Ustilaginomycotina.</title>
        <authorList>
            <person name="Kijpornyongpan T."/>
            <person name="Mondo S.J."/>
            <person name="Barry K."/>
            <person name="Sandor L."/>
            <person name="Lee J."/>
            <person name="Lipzen A."/>
            <person name="Pangilinan J."/>
            <person name="LaButti K."/>
            <person name="Hainaut M."/>
            <person name="Henrissat B."/>
            <person name="Grigoriev I.V."/>
            <person name="Spatafora J.W."/>
            <person name="Aime M.C."/>
        </authorList>
    </citation>
    <scope>NUCLEOTIDE SEQUENCE [LARGE SCALE GENOMIC DNA]</scope>
    <source>
        <strain evidence="13 14">MCA 4198</strain>
    </source>
</reference>
<dbReference type="GO" id="GO:0019706">
    <property type="term" value="F:protein-cysteine S-palmitoyltransferase activity"/>
    <property type="evidence" value="ECO:0007669"/>
    <property type="project" value="UniProtKB-EC"/>
</dbReference>
<evidence type="ECO:0000313" key="13">
    <source>
        <dbReference type="EMBL" id="PWN90939.1"/>
    </source>
</evidence>
<dbReference type="GO" id="GO:0005783">
    <property type="term" value="C:endoplasmic reticulum"/>
    <property type="evidence" value="ECO:0007669"/>
    <property type="project" value="TreeGrafter"/>
</dbReference>
<evidence type="ECO:0000313" key="14">
    <source>
        <dbReference type="Proteomes" id="UP000245768"/>
    </source>
</evidence>
<name>A0A316YNT7_9BASI</name>
<dbReference type="OrthoDB" id="302728at2759"/>
<evidence type="ECO:0000256" key="5">
    <source>
        <dbReference type="ARBA" id="ARBA00022989"/>
    </source>
</evidence>
<accession>A0A316YNT7</accession>
<evidence type="ECO:0000256" key="11">
    <source>
        <dbReference type="RuleBase" id="RU079119"/>
    </source>
</evidence>
<feature type="transmembrane region" description="Helical" evidence="11">
    <location>
        <begin position="272"/>
        <end position="296"/>
    </location>
</feature>
<evidence type="ECO:0000256" key="3">
    <source>
        <dbReference type="ARBA" id="ARBA00022679"/>
    </source>
</evidence>
<keyword evidence="5 11" id="KW-1133">Transmembrane helix</keyword>
<feature type="transmembrane region" description="Helical" evidence="11">
    <location>
        <begin position="12"/>
        <end position="31"/>
    </location>
</feature>
<dbReference type="STRING" id="215250.A0A316YNT7"/>
<dbReference type="InterPro" id="IPR001594">
    <property type="entry name" value="Palmitoyltrfase_DHHC"/>
</dbReference>
<dbReference type="Pfam" id="PF01529">
    <property type="entry name" value="DHHC"/>
    <property type="match status" value="1"/>
</dbReference>
<evidence type="ECO:0000256" key="10">
    <source>
        <dbReference type="ARBA" id="ARBA00048048"/>
    </source>
</evidence>
<evidence type="ECO:0000256" key="6">
    <source>
        <dbReference type="ARBA" id="ARBA00023136"/>
    </source>
</evidence>
<protein>
    <recommendedName>
        <fullName evidence="11">Palmitoyltransferase</fullName>
        <ecNumber evidence="11">2.3.1.225</ecNumber>
    </recommendedName>
</protein>
<evidence type="ECO:0000256" key="2">
    <source>
        <dbReference type="ARBA" id="ARBA00008574"/>
    </source>
</evidence>
<feature type="transmembrane region" description="Helical" evidence="11">
    <location>
        <begin position="179"/>
        <end position="199"/>
    </location>
</feature>
<dbReference type="InterPro" id="IPR039859">
    <property type="entry name" value="PFA4/ZDH16/20/ERF2-like"/>
</dbReference>
<keyword evidence="9 11" id="KW-0012">Acyltransferase</keyword>
<dbReference type="EC" id="2.3.1.225" evidence="11"/>
<organism evidence="13 14">
    <name type="scientific">Acaromyces ingoldii</name>
    <dbReference type="NCBI Taxonomy" id="215250"/>
    <lineage>
        <taxon>Eukaryota</taxon>
        <taxon>Fungi</taxon>
        <taxon>Dikarya</taxon>
        <taxon>Basidiomycota</taxon>
        <taxon>Ustilaginomycotina</taxon>
        <taxon>Exobasidiomycetes</taxon>
        <taxon>Exobasidiales</taxon>
        <taxon>Cryptobasidiaceae</taxon>
        <taxon>Acaromyces</taxon>
    </lineage>
</organism>
<comment type="subcellular location">
    <subcellularLocation>
        <location evidence="1">Endomembrane system</location>
        <topology evidence="1">Multi-pass membrane protein</topology>
    </subcellularLocation>
</comment>